<dbReference type="AlphaFoldDB" id="A0A1M6A9P6"/>
<dbReference type="Gene3D" id="2.60.120.200">
    <property type="match status" value="2"/>
</dbReference>
<dbReference type="InterPro" id="IPR013320">
    <property type="entry name" value="ConA-like_dom_sf"/>
</dbReference>
<gene>
    <name evidence="2" type="ORF">SAMN05444280_101124</name>
</gene>
<keyword evidence="2" id="KW-0430">Lectin</keyword>
<dbReference type="GO" id="GO:0030246">
    <property type="term" value="F:carbohydrate binding"/>
    <property type="evidence" value="ECO:0007669"/>
    <property type="project" value="UniProtKB-KW"/>
</dbReference>
<accession>A0A1M6A9P6</accession>
<dbReference type="Pfam" id="PF13385">
    <property type="entry name" value="Laminin_G_3"/>
    <property type="match status" value="2"/>
</dbReference>
<dbReference type="Pfam" id="PF17957">
    <property type="entry name" value="Big_7"/>
    <property type="match status" value="1"/>
</dbReference>
<dbReference type="Proteomes" id="UP000184050">
    <property type="component" value="Unassembled WGS sequence"/>
</dbReference>
<dbReference type="PANTHER" id="PTHR42535">
    <property type="entry name" value="OOKINETE PROTEIN, PUTATIVE-RELATED"/>
    <property type="match status" value="1"/>
</dbReference>
<sequence>MKTLNKIIVFALALIVLGACDQNYIDDLSKVEVGSDETAPAVTINSPADGYQIKVPEAVAPVTISFEATDDIELSTVSVKINGTEIQSYTDFKDYRRLVDELVYDNVTNGAHVLEITATDLDGKSTTASINFEKVSPYTPKYAGETFYMPFDGDYMELISFQTAAEVGNPGFAGEGVLGGNAYQGATDSYITFPFEDLKSDEFSATFWYKVDPSPDRAGILSIGAEPENRQQGFRLFREGGAESQQLKLNVGTGSGESWNDGGVLDATAGEWVHVTITITPTENVMYFDGVPVRTSAMEAPVDWTGCDDITIGAGGETFSYWNHLSDLSFIDELRFYNRALSGSEIQQIIFDDMPYEPKYDGEVFYMPFEGSNKDLVSDTEATEVGSPGFAEGKVGQAYAGAEESYLTFPTDDFLGDEFSAVFWMKINAEPNRAGILAAGPEDTDHAEYPEKQNDRTKGFRFFREDAAGNQRFKLNVGTGDGESWFDGGENADVDPSTGEWVHFAFSIAADHSTVYIDGEVVSEGDFGGIDWTGCDILSIGSGAPRFSEWGHLSDLSLMDELRLFNKALSQTEIQAIIDAEN</sequence>
<keyword evidence="3" id="KW-1185">Reference proteome</keyword>
<dbReference type="SUPFAM" id="SSF49899">
    <property type="entry name" value="Concanavalin A-like lectins/glucanases"/>
    <property type="match status" value="2"/>
</dbReference>
<dbReference type="RefSeq" id="WP_073164003.1">
    <property type="nucleotide sequence ID" value="NZ_FQZE01000001.1"/>
</dbReference>
<reference evidence="2 3" key="1">
    <citation type="submission" date="2016-11" db="EMBL/GenBank/DDBJ databases">
        <authorList>
            <person name="Jaros S."/>
            <person name="Januszkiewicz K."/>
            <person name="Wedrychowicz H."/>
        </authorList>
    </citation>
    <scope>NUCLEOTIDE SEQUENCE [LARGE SCALE GENOMIC DNA]</scope>
    <source>
        <strain evidence="2 3">DSM 27063</strain>
    </source>
</reference>
<dbReference type="Gene3D" id="2.60.40.10">
    <property type="entry name" value="Immunoglobulins"/>
    <property type="match status" value="1"/>
</dbReference>
<keyword evidence="1" id="KW-0732">Signal</keyword>
<evidence type="ECO:0000313" key="3">
    <source>
        <dbReference type="Proteomes" id="UP000184050"/>
    </source>
</evidence>
<evidence type="ECO:0000256" key="1">
    <source>
        <dbReference type="SAM" id="SignalP"/>
    </source>
</evidence>
<protein>
    <submittedName>
        <fullName evidence="2">Concanavalin A-like lectin/glucanases superfamily protein</fullName>
    </submittedName>
</protein>
<organism evidence="2 3">
    <name type="scientific">Tangfeifania diversioriginum</name>
    <dbReference type="NCBI Taxonomy" id="1168035"/>
    <lineage>
        <taxon>Bacteria</taxon>
        <taxon>Pseudomonadati</taxon>
        <taxon>Bacteroidota</taxon>
        <taxon>Bacteroidia</taxon>
        <taxon>Marinilabiliales</taxon>
        <taxon>Prolixibacteraceae</taxon>
        <taxon>Tangfeifania</taxon>
    </lineage>
</organism>
<dbReference type="InterPro" id="IPR013783">
    <property type="entry name" value="Ig-like_fold"/>
</dbReference>
<proteinExistence type="predicted"/>
<dbReference type="EMBL" id="FQZE01000001">
    <property type="protein sequence ID" value="SHI33180.1"/>
    <property type="molecule type" value="Genomic_DNA"/>
</dbReference>
<feature type="signal peptide" evidence="1">
    <location>
        <begin position="1"/>
        <end position="21"/>
    </location>
</feature>
<dbReference type="PROSITE" id="PS51257">
    <property type="entry name" value="PROKAR_LIPOPROTEIN"/>
    <property type="match status" value="1"/>
</dbReference>
<dbReference type="GO" id="GO:0004553">
    <property type="term" value="F:hydrolase activity, hydrolyzing O-glycosyl compounds"/>
    <property type="evidence" value="ECO:0007669"/>
    <property type="project" value="UniProtKB-ARBA"/>
</dbReference>
<evidence type="ECO:0000313" key="2">
    <source>
        <dbReference type="EMBL" id="SHI33180.1"/>
    </source>
</evidence>
<feature type="chain" id="PRO_5012725728" evidence="1">
    <location>
        <begin position="22"/>
        <end position="582"/>
    </location>
</feature>
<dbReference type="STRING" id="1168035.SAMN05444280_101124"/>
<dbReference type="PANTHER" id="PTHR42535:SF2">
    <property type="entry name" value="CHROMOSOME UNDETERMINED SCAFFOLD_146, WHOLE GENOME SHOTGUN SEQUENCE"/>
    <property type="match status" value="1"/>
</dbReference>
<dbReference type="GO" id="GO:0005975">
    <property type="term" value="P:carbohydrate metabolic process"/>
    <property type="evidence" value="ECO:0007669"/>
    <property type="project" value="UniProtKB-ARBA"/>
</dbReference>
<dbReference type="OrthoDB" id="950827at2"/>
<name>A0A1M6A9P6_9BACT</name>